<gene>
    <name evidence="2" type="ORF">C8Q71DRAFT_839836</name>
</gene>
<dbReference type="RefSeq" id="XP_047775681.1">
    <property type="nucleotide sequence ID" value="XM_047926505.1"/>
</dbReference>
<organism evidence="2 3">
    <name type="scientific">Rhodofomes roseus</name>
    <dbReference type="NCBI Taxonomy" id="34475"/>
    <lineage>
        <taxon>Eukaryota</taxon>
        <taxon>Fungi</taxon>
        <taxon>Dikarya</taxon>
        <taxon>Basidiomycota</taxon>
        <taxon>Agaricomycotina</taxon>
        <taxon>Agaricomycetes</taxon>
        <taxon>Polyporales</taxon>
        <taxon>Rhodofomes</taxon>
    </lineage>
</organism>
<dbReference type="Proteomes" id="UP000814176">
    <property type="component" value="Unassembled WGS sequence"/>
</dbReference>
<accession>A0ABQ8K6N7</accession>
<evidence type="ECO:0000256" key="1">
    <source>
        <dbReference type="SAM" id="MobiDB-lite"/>
    </source>
</evidence>
<evidence type="ECO:0000313" key="3">
    <source>
        <dbReference type="Proteomes" id="UP000814176"/>
    </source>
</evidence>
<keyword evidence="3" id="KW-1185">Reference proteome</keyword>
<sequence>MATTLPNYAPYNISLTDQSAIVRFFPHRDGLITDNWNVTYTDSNFADWSYNNNFGSGMSAHRTVLVGAYVVIDWAGTAVFLYGTSAAEYTVQVDGQPLLTGLGADGLLFSQTDLAYGLHTAVLTVNAGELSLANATVTVGMGETGTVLQQRNISAVDTSVSPATANPTFIGDTNEWSVTDLYTNQTANGSPCIITSTYGSTLAFSISEAVGFVLYGSDDWAQGLFTVSVTSDNFGATSFITDNSIQYSPRALWTQLDLPKYMATGLDRTATYDVVITNLGANFNLASVVVYDAIPSASASTSASLIGSSPLQSGVSGSGTSAAGQNTSSSSLSSTPTGSTSPTAAPTGGSSSSASGRKSSNTTSRQCILMIVVPALFVFHFCYAGTCVV</sequence>
<reference evidence="2 3" key="1">
    <citation type="journal article" date="2021" name="Environ. Microbiol.">
        <title>Gene family expansions and transcriptome signatures uncover fungal adaptations to wood decay.</title>
        <authorList>
            <person name="Hage H."/>
            <person name="Miyauchi S."/>
            <person name="Viragh M."/>
            <person name="Drula E."/>
            <person name="Min B."/>
            <person name="Chaduli D."/>
            <person name="Navarro D."/>
            <person name="Favel A."/>
            <person name="Norest M."/>
            <person name="Lesage-Meessen L."/>
            <person name="Balint B."/>
            <person name="Merenyi Z."/>
            <person name="de Eugenio L."/>
            <person name="Morin E."/>
            <person name="Martinez A.T."/>
            <person name="Baldrian P."/>
            <person name="Stursova M."/>
            <person name="Martinez M.J."/>
            <person name="Novotny C."/>
            <person name="Magnuson J.K."/>
            <person name="Spatafora J.W."/>
            <person name="Maurice S."/>
            <person name="Pangilinan J."/>
            <person name="Andreopoulos W."/>
            <person name="LaButti K."/>
            <person name="Hundley H."/>
            <person name="Na H."/>
            <person name="Kuo A."/>
            <person name="Barry K."/>
            <person name="Lipzen A."/>
            <person name="Henrissat B."/>
            <person name="Riley R."/>
            <person name="Ahrendt S."/>
            <person name="Nagy L.G."/>
            <person name="Grigoriev I.V."/>
            <person name="Martin F."/>
            <person name="Rosso M.N."/>
        </authorList>
    </citation>
    <scope>NUCLEOTIDE SEQUENCE [LARGE SCALE GENOMIC DNA]</scope>
    <source>
        <strain evidence="2 3">CIRM-BRFM 1785</strain>
    </source>
</reference>
<comment type="caution">
    <text evidence="2">The sequence shown here is derived from an EMBL/GenBank/DDBJ whole genome shotgun (WGS) entry which is preliminary data.</text>
</comment>
<name>A0ABQ8K6N7_9APHY</name>
<dbReference type="GeneID" id="72007237"/>
<dbReference type="EMBL" id="JADCUA010000020">
    <property type="protein sequence ID" value="KAH9832915.1"/>
    <property type="molecule type" value="Genomic_DNA"/>
</dbReference>
<evidence type="ECO:0000313" key="2">
    <source>
        <dbReference type="EMBL" id="KAH9832915.1"/>
    </source>
</evidence>
<proteinExistence type="predicted"/>
<feature type="region of interest" description="Disordered" evidence="1">
    <location>
        <begin position="316"/>
        <end position="360"/>
    </location>
</feature>
<protein>
    <submittedName>
        <fullName evidence="2">Uncharacterized protein</fullName>
    </submittedName>
</protein>